<keyword evidence="6" id="KW-0496">Mitochondrion</keyword>
<keyword evidence="4" id="KW-0999">Mitochondrion inner membrane</keyword>
<evidence type="ECO:0000256" key="6">
    <source>
        <dbReference type="ARBA" id="ARBA00023128"/>
    </source>
</evidence>
<comment type="subcellular location">
    <subcellularLocation>
        <location evidence="1">Mitochondrion inner membrane</location>
    </subcellularLocation>
</comment>
<evidence type="ECO:0000256" key="4">
    <source>
        <dbReference type="ARBA" id="ARBA00022792"/>
    </source>
</evidence>
<evidence type="ECO:0000256" key="10">
    <source>
        <dbReference type="SAM" id="Phobius"/>
    </source>
</evidence>
<comment type="similarity">
    <text evidence="2">Belongs to the MICOS complex subunit Mic60 family.</text>
</comment>
<keyword evidence="7 10" id="KW-0472">Membrane</keyword>
<dbReference type="PANTHER" id="PTHR15415">
    <property type="entry name" value="MITOFILIN"/>
    <property type="match status" value="1"/>
</dbReference>
<keyword evidence="8" id="KW-0175">Coiled coil</keyword>
<proteinExistence type="inferred from homology"/>
<evidence type="ECO:0000256" key="5">
    <source>
        <dbReference type="ARBA" id="ARBA00022989"/>
    </source>
</evidence>
<keyword evidence="5 10" id="KW-1133">Transmembrane helix</keyword>
<feature type="transmembrane region" description="Helical" evidence="10">
    <location>
        <begin position="98"/>
        <end position="116"/>
    </location>
</feature>
<protein>
    <recommendedName>
        <fullName evidence="13">MICOS complex subunit MIC60</fullName>
    </recommendedName>
</protein>
<sequence length="859" mass="94714">MSAVSSLLRRRTSWALTSLLKSQYHQRCSFVSSHCATSNARRGFPTTDAQRFSQASLFPAQESLGRFQQFATAASVPPPPSLGPDLSGSSSGKLRKRLGVVAAATIAAVAAAIYFTDGAVFQDFANGKLPDGLLFGNKQTKPDHQSKLDKTTSNSQPIKRPESNPGFVEETESDSNVTQVADSKPGKGDEIADTHQGIQQMDANPQDLREANVILQVIQETPLKPQVMEDEKLKPEQALEDTFEIRELEDVDNKPQATQEHFDVRVIDETASKPEESQDSSPDIQGVEESEKTSEVIEEVLRTSEPEFVEEIEKTPEVVEESQPMPVPPLLIVEKTIKEETSGSEAFVTEIFEVLEVDRPVASHESEEMMPETTSVVENGLTDVEFSSQRAADELKVSSEESTTEDQEINNFLTEMEETASADDLKDFSDKVLLNQVTSEEDEKEIARMKDESSPSDQGQLVEILDSVGQVLKAGFEATTLEAPQKLKGLAKSYLLIKDQDDEVERFKGEDSGNKDEQEPSAGEENTVRAPVNNIDLVVAIHAAEARQAEIDAQQYGAFLLKVKEEHQQELNEAREQQEKHAEYASRLEKALDTHKERAEAQLRQQMQWAEERLRSELKKKEEHAISELEKMELLTQARTTAAVTLEKAKHLEDTKDLQIQVEALHKAFYARSEEAKVSHTTNKLALGALALEDAIIQGAPVGKEVELLMQAAGGFGIDEVVDMAVMSLPEDAFKEGTWTHNQLQEKFVHLQRPMRELGLIPAGQGGVLTHLLARAVAAIKVREVMGGYGIEAVITKVEKCLENGKLLEAAATLEKGLEGTKGEEIVAEWVRQARNRVVAEQALTMVQAHAIAVASALV</sequence>
<evidence type="ECO:0000313" key="11">
    <source>
        <dbReference type="EMBL" id="CAK9279075.1"/>
    </source>
</evidence>
<evidence type="ECO:0000256" key="3">
    <source>
        <dbReference type="ARBA" id="ARBA00022692"/>
    </source>
</evidence>
<accession>A0ABP0XKN9</accession>
<feature type="compositionally biased region" description="Basic and acidic residues" evidence="9">
    <location>
        <begin position="140"/>
        <end position="150"/>
    </location>
</feature>
<evidence type="ECO:0000256" key="8">
    <source>
        <dbReference type="SAM" id="Coils"/>
    </source>
</evidence>
<feature type="coiled-coil region" evidence="8">
    <location>
        <begin position="557"/>
        <end position="635"/>
    </location>
</feature>
<evidence type="ECO:0000256" key="7">
    <source>
        <dbReference type="ARBA" id="ARBA00023136"/>
    </source>
</evidence>
<evidence type="ECO:0008006" key="13">
    <source>
        <dbReference type="Google" id="ProtNLM"/>
    </source>
</evidence>
<feature type="region of interest" description="Disordered" evidence="9">
    <location>
        <begin position="505"/>
        <end position="529"/>
    </location>
</feature>
<evidence type="ECO:0000313" key="12">
    <source>
        <dbReference type="Proteomes" id="UP001497444"/>
    </source>
</evidence>
<name>A0ABP0XKN9_9BRYO</name>
<feature type="region of interest" description="Disordered" evidence="9">
    <location>
        <begin position="439"/>
        <end position="459"/>
    </location>
</feature>
<dbReference type="Pfam" id="PF09731">
    <property type="entry name" value="Mitofilin"/>
    <property type="match status" value="1"/>
</dbReference>
<reference evidence="11" key="1">
    <citation type="submission" date="2024-02" db="EMBL/GenBank/DDBJ databases">
        <authorList>
            <consortium name="ELIXIR-Norway"/>
            <consortium name="Elixir Norway"/>
        </authorList>
    </citation>
    <scope>NUCLEOTIDE SEQUENCE</scope>
</reference>
<dbReference type="Proteomes" id="UP001497444">
    <property type="component" value="Chromosome 9"/>
</dbReference>
<keyword evidence="3 10" id="KW-0812">Transmembrane</keyword>
<feature type="region of interest" description="Disordered" evidence="9">
    <location>
        <begin position="135"/>
        <end position="192"/>
    </location>
</feature>
<feature type="compositionally biased region" description="Basic and acidic residues" evidence="9">
    <location>
        <begin position="505"/>
        <end position="518"/>
    </location>
</feature>
<evidence type="ECO:0000256" key="1">
    <source>
        <dbReference type="ARBA" id="ARBA00004273"/>
    </source>
</evidence>
<feature type="region of interest" description="Disordered" evidence="9">
    <location>
        <begin position="270"/>
        <end position="295"/>
    </location>
</feature>
<dbReference type="EMBL" id="OZ020104">
    <property type="protein sequence ID" value="CAK9279075.1"/>
    <property type="molecule type" value="Genomic_DNA"/>
</dbReference>
<evidence type="ECO:0000256" key="9">
    <source>
        <dbReference type="SAM" id="MobiDB-lite"/>
    </source>
</evidence>
<keyword evidence="12" id="KW-1185">Reference proteome</keyword>
<evidence type="ECO:0000256" key="2">
    <source>
        <dbReference type="ARBA" id="ARBA00010877"/>
    </source>
</evidence>
<dbReference type="PANTHER" id="PTHR15415:SF7">
    <property type="entry name" value="MICOS COMPLEX SUBUNIT MIC60"/>
    <property type="match status" value="1"/>
</dbReference>
<organism evidence="11 12">
    <name type="scientific">Sphagnum jensenii</name>
    <dbReference type="NCBI Taxonomy" id="128206"/>
    <lineage>
        <taxon>Eukaryota</taxon>
        <taxon>Viridiplantae</taxon>
        <taxon>Streptophyta</taxon>
        <taxon>Embryophyta</taxon>
        <taxon>Bryophyta</taxon>
        <taxon>Sphagnophytina</taxon>
        <taxon>Sphagnopsida</taxon>
        <taxon>Sphagnales</taxon>
        <taxon>Sphagnaceae</taxon>
        <taxon>Sphagnum</taxon>
    </lineage>
</organism>
<dbReference type="InterPro" id="IPR019133">
    <property type="entry name" value="MIC60"/>
</dbReference>
<gene>
    <name evidence="11" type="ORF">CSSPJE1EN1_LOCUS24553</name>
</gene>